<gene>
    <name evidence="3" type="ORF">SG0102_01580</name>
</gene>
<organism evidence="3 4">
    <name type="scientific">Intestinibaculum porci</name>
    <dbReference type="NCBI Taxonomy" id="2487118"/>
    <lineage>
        <taxon>Bacteria</taxon>
        <taxon>Bacillati</taxon>
        <taxon>Bacillota</taxon>
        <taxon>Erysipelotrichia</taxon>
        <taxon>Erysipelotrichales</taxon>
        <taxon>Erysipelotrichaceae</taxon>
        <taxon>Intestinibaculum</taxon>
    </lineage>
</organism>
<keyword evidence="1" id="KW-0812">Transmembrane</keyword>
<dbReference type="InterPro" id="IPR029787">
    <property type="entry name" value="Nucleotide_cyclase"/>
</dbReference>
<dbReference type="Gene3D" id="3.30.70.270">
    <property type="match status" value="1"/>
</dbReference>
<dbReference type="Proteomes" id="UP000268059">
    <property type="component" value="Chromosome"/>
</dbReference>
<feature type="transmembrane region" description="Helical" evidence="1">
    <location>
        <begin position="207"/>
        <end position="224"/>
    </location>
</feature>
<feature type="domain" description="GGDEF" evidence="2">
    <location>
        <begin position="354"/>
        <end position="479"/>
    </location>
</feature>
<name>A0A3G9JQZ3_9FIRM</name>
<dbReference type="KEGG" id="ebm:SG0102_01580"/>
<evidence type="ECO:0000313" key="4">
    <source>
        <dbReference type="Proteomes" id="UP000268059"/>
    </source>
</evidence>
<dbReference type="AlphaFoldDB" id="A0A3G9JQZ3"/>
<dbReference type="CDD" id="cd01949">
    <property type="entry name" value="GGDEF"/>
    <property type="match status" value="1"/>
</dbReference>
<feature type="transmembrane region" description="Helical" evidence="1">
    <location>
        <begin position="265"/>
        <end position="283"/>
    </location>
</feature>
<accession>A0A3G9JQZ3</accession>
<dbReference type="SUPFAM" id="SSF55073">
    <property type="entry name" value="Nucleotide cyclase"/>
    <property type="match status" value="1"/>
</dbReference>
<keyword evidence="4" id="KW-1185">Reference proteome</keyword>
<feature type="transmembrane region" description="Helical" evidence="1">
    <location>
        <begin position="173"/>
        <end position="195"/>
    </location>
</feature>
<dbReference type="InterPro" id="IPR043128">
    <property type="entry name" value="Rev_trsase/Diguanyl_cyclase"/>
</dbReference>
<sequence length="479" mass="54437">MISLKGSWQRHHQTYTTVLPANIKEDNVLEIISLTDAFTVEVAGQEIYHSPGTNAATAAIWIRLPSQAGGKILSVIDHGRSRDLRKQLNNTAYIGTVGSLQYRMFMNNLYAMLFFLFTVIVTLAIAYIDLHARYRRSETKGLNTALHLAGFIFCSGVWILTDAQVLQLVTTRAGSVAMLSCIAFFMMPIFFLRFVDKILADQKSFQVMELLFIINLMMAIVLQLTGLFSIYRYVILEHLMILVMMIIVVIAISSKGSLKQNKIRFGCILYFMCYITGLLLYYINPYNRLYAMTICLGVLLLSLTCIAAWYDQYLDEFEAIAQNQMLEKMAYIDALTGLGNRSAFERDWQCLQKDNTAFIMFDINGLKQANDTYGHHIGDLLITSGAKLIQESFKALGQAYRIGGDEFVVIIKNSHEAAIKTCLQKFEQSMNKQKIIHDIPVSIAYGVAMADQEKDLETLYRVADERMYHKKQMQKEGMQ</sequence>
<feature type="transmembrane region" description="Helical" evidence="1">
    <location>
        <begin position="109"/>
        <end position="130"/>
    </location>
</feature>
<evidence type="ECO:0000256" key="1">
    <source>
        <dbReference type="SAM" id="Phobius"/>
    </source>
</evidence>
<dbReference type="SMART" id="SM00267">
    <property type="entry name" value="GGDEF"/>
    <property type="match status" value="1"/>
</dbReference>
<feature type="transmembrane region" description="Helical" evidence="1">
    <location>
        <begin position="142"/>
        <end position="161"/>
    </location>
</feature>
<keyword evidence="1" id="KW-1133">Transmembrane helix</keyword>
<dbReference type="NCBIfam" id="TIGR00254">
    <property type="entry name" value="GGDEF"/>
    <property type="match status" value="1"/>
</dbReference>
<dbReference type="Pfam" id="PF00990">
    <property type="entry name" value="GGDEF"/>
    <property type="match status" value="1"/>
</dbReference>
<feature type="transmembrane region" description="Helical" evidence="1">
    <location>
        <begin position="289"/>
        <end position="310"/>
    </location>
</feature>
<feature type="transmembrane region" description="Helical" evidence="1">
    <location>
        <begin position="230"/>
        <end position="253"/>
    </location>
</feature>
<dbReference type="PANTHER" id="PTHR45138:SF9">
    <property type="entry name" value="DIGUANYLATE CYCLASE DGCM-RELATED"/>
    <property type="match status" value="1"/>
</dbReference>
<dbReference type="GO" id="GO:0052621">
    <property type="term" value="F:diguanylate cyclase activity"/>
    <property type="evidence" value="ECO:0007669"/>
    <property type="project" value="TreeGrafter"/>
</dbReference>
<dbReference type="PANTHER" id="PTHR45138">
    <property type="entry name" value="REGULATORY COMPONENTS OF SENSORY TRANSDUCTION SYSTEM"/>
    <property type="match status" value="1"/>
</dbReference>
<evidence type="ECO:0000313" key="3">
    <source>
        <dbReference type="EMBL" id="BBH25224.1"/>
    </source>
</evidence>
<keyword evidence="1" id="KW-0472">Membrane</keyword>
<reference evidence="3 4" key="1">
    <citation type="submission" date="2018-11" db="EMBL/GenBank/DDBJ databases">
        <title>Novel Erysipelotrichaceae bacterium isolated from small intestine of a swine.</title>
        <authorList>
            <person name="Kim J.S."/>
            <person name="Choe H."/>
            <person name="Lee Y.R."/>
            <person name="Kim K.M."/>
            <person name="Park D.S."/>
        </authorList>
    </citation>
    <scope>NUCLEOTIDE SEQUENCE [LARGE SCALE GENOMIC DNA]</scope>
    <source>
        <strain evidence="3 4">SG0102</strain>
    </source>
</reference>
<dbReference type="InterPro" id="IPR000160">
    <property type="entry name" value="GGDEF_dom"/>
</dbReference>
<dbReference type="PROSITE" id="PS50887">
    <property type="entry name" value="GGDEF"/>
    <property type="match status" value="1"/>
</dbReference>
<protein>
    <recommendedName>
        <fullName evidence="2">GGDEF domain-containing protein</fullName>
    </recommendedName>
</protein>
<dbReference type="InterPro" id="IPR050469">
    <property type="entry name" value="Diguanylate_Cyclase"/>
</dbReference>
<dbReference type="EMBL" id="AP019309">
    <property type="protein sequence ID" value="BBH25224.1"/>
    <property type="molecule type" value="Genomic_DNA"/>
</dbReference>
<dbReference type="InParanoid" id="A0A3G9JQZ3"/>
<proteinExistence type="predicted"/>
<evidence type="ECO:0000259" key="2">
    <source>
        <dbReference type="PROSITE" id="PS50887"/>
    </source>
</evidence>